<evidence type="ECO:0000256" key="3">
    <source>
        <dbReference type="ARBA" id="ARBA00038336"/>
    </source>
</evidence>
<gene>
    <name evidence="4" type="ORF">BSL78_20833</name>
</gene>
<evidence type="ECO:0000256" key="1">
    <source>
        <dbReference type="ARBA" id="ARBA00022737"/>
    </source>
</evidence>
<proteinExistence type="inferred from homology"/>
<dbReference type="InterPro" id="IPR019734">
    <property type="entry name" value="TPR_rpt"/>
</dbReference>
<dbReference type="AlphaFoldDB" id="A0A2G8K2V7"/>
<organism evidence="4 5">
    <name type="scientific">Stichopus japonicus</name>
    <name type="common">Sea cucumber</name>
    <dbReference type="NCBI Taxonomy" id="307972"/>
    <lineage>
        <taxon>Eukaryota</taxon>
        <taxon>Metazoa</taxon>
        <taxon>Echinodermata</taxon>
        <taxon>Eleutherozoa</taxon>
        <taxon>Echinozoa</taxon>
        <taxon>Holothuroidea</taxon>
        <taxon>Aspidochirotacea</taxon>
        <taxon>Aspidochirotida</taxon>
        <taxon>Stichopodidae</taxon>
        <taxon>Apostichopus</taxon>
    </lineage>
</organism>
<protein>
    <submittedName>
        <fullName evidence="4">Putative interferon-induced protein with tetratricopeptide repeats 1-like isoform X3</fullName>
    </submittedName>
</protein>
<dbReference type="GO" id="GO:0051607">
    <property type="term" value="P:defense response to virus"/>
    <property type="evidence" value="ECO:0007669"/>
    <property type="project" value="TreeGrafter"/>
</dbReference>
<keyword evidence="2" id="KW-0802">TPR repeat</keyword>
<evidence type="ECO:0000313" key="4">
    <source>
        <dbReference type="EMBL" id="PIK42303.1"/>
    </source>
</evidence>
<dbReference type="OrthoDB" id="10043504at2759"/>
<dbReference type="SUPFAM" id="SSF48452">
    <property type="entry name" value="TPR-like"/>
    <property type="match status" value="1"/>
</dbReference>
<reference evidence="4 5" key="1">
    <citation type="journal article" date="2017" name="PLoS Biol.">
        <title>The sea cucumber genome provides insights into morphological evolution and visceral regeneration.</title>
        <authorList>
            <person name="Zhang X."/>
            <person name="Sun L."/>
            <person name="Yuan J."/>
            <person name="Sun Y."/>
            <person name="Gao Y."/>
            <person name="Zhang L."/>
            <person name="Li S."/>
            <person name="Dai H."/>
            <person name="Hamel J.F."/>
            <person name="Liu C."/>
            <person name="Yu Y."/>
            <person name="Liu S."/>
            <person name="Lin W."/>
            <person name="Guo K."/>
            <person name="Jin S."/>
            <person name="Xu P."/>
            <person name="Storey K.B."/>
            <person name="Huan P."/>
            <person name="Zhang T."/>
            <person name="Zhou Y."/>
            <person name="Zhang J."/>
            <person name="Lin C."/>
            <person name="Li X."/>
            <person name="Xing L."/>
            <person name="Huo D."/>
            <person name="Sun M."/>
            <person name="Wang L."/>
            <person name="Mercier A."/>
            <person name="Li F."/>
            <person name="Yang H."/>
            <person name="Xiang J."/>
        </authorList>
    </citation>
    <scope>NUCLEOTIDE SEQUENCE [LARGE SCALE GENOMIC DNA]</scope>
    <source>
        <strain evidence="4">Shaxun</strain>
        <tissue evidence="4">Muscle</tissue>
    </source>
</reference>
<dbReference type="Gene3D" id="1.25.40.10">
    <property type="entry name" value="Tetratricopeptide repeat domain"/>
    <property type="match status" value="3"/>
</dbReference>
<comment type="similarity">
    <text evidence="3">Belongs to the IFIT family.</text>
</comment>
<sequence length="480" mass="56227">MVGVYIMPSSAHVHSKLVNRNDQDQDHLQVFGSITRKRKSTTKMDSDWWKQVPCHFNWQLEKDCTVDYETIVNKLDSKLETRDEVGWRDSVCDLLLFRGYIEVSQKFKEVNLNPVKAREFFLQAEEEARELDDNQERQACLTVSSANRLWLLEKFKQSGSAAPNDEREMLLKTLTENWLAKPTAQSEELHAYIYVIEGFALARLGLTRCQEALQRYKRATEVIQSKASWYHTCGELVGRFARKHTKSATDRYDGMDEEIKYYEKAIELDPTNDAARCDMASVLIKIPERSNEARRLIEEARDESCQVILVKARFYRRQNELQNALDVFTKGYLRAEMRNIDKCLAKEPGHFYAFVHKAWAHHKLREYDRAEATYLEAIKRFESSLQDRLEAQHWYVQHLVKSNSGRRVTEKAASICEEIFKSCVKILKERPGELENRITGKWGYLTEATKNLKKYYSNIPDGHVKIRQLQFQLFQVNIKD</sequence>
<evidence type="ECO:0000256" key="2">
    <source>
        <dbReference type="ARBA" id="ARBA00022803"/>
    </source>
</evidence>
<dbReference type="PANTHER" id="PTHR10271">
    <property type="entry name" value="INTERFERON-INDUCED PROTEIN WITH TETRATRICOPEPTIDE REPEATS"/>
    <property type="match status" value="1"/>
</dbReference>
<dbReference type="InterPro" id="IPR011990">
    <property type="entry name" value="TPR-like_helical_dom_sf"/>
</dbReference>
<dbReference type="Pfam" id="PF13181">
    <property type="entry name" value="TPR_8"/>
    <property type="match status" value="2"/>
</dbReference>
<name>A0A2G8K2V7_STIJA</name>
<accession>A0A2G8K2V7</accession>
<evidence type="ECO:0000313" key="5">
    <source>
        <dbReference type="Proteomes" id="UP000230750"/>
    </source>
</evidence>
<comment type="caution">
    <text evidence="4">The sequence shown here is derived from an EMBL/GenBank/DDBJ whole genome shotgun (WGS) entry which is preliminary data.</text>
</comment>
<dbReference type="EMBL" id="MRZV01000943">
    <property type="protein sequence ID" value="PIK42303.1"/>
    <property type="molecule type" value="Genomic_DNA"/>
</dbReference>
<dbReference type="Proteomes" id="UP000230750">
    <property type="component" value="Unassembled WGS sequence"/>
</dbReference>
<keyword evidence="1" id="KW-0677">Repeat</keyword>
<dbReference type="PANTHER" id="PTHR10271:SF29">
    <property type="entry name" value="INTERFERON-INDUCED PROTEIN WITH TETRATRICOPEPTIDE REPEATS-RELATED"/>
    <property type="match status" value="1"/>
</dbReference>
<dbReference type="GO" id="GO:0005829">
    <property type="term" value="C:cytosol"/>
    <property type="evidence" value="ECO:0007669"/>
    <property type="project" value="TreeGrafter"/>
</dbReference>
<keyword evidence="5" id="KW-1185">Reference proteome</keyword>